<name>A0A8E0S8N5_9TREM</name>
<feature type="region of interest" description="Disordered" evidence="1">
    <location>
        <begin position="605"/>
        <end position="660"/>
    </location>
</feature>
<accession>A0A8E0S8N5</accession>
<gene>
    <name evidence="2" type="ORF">FBUS_08065</name>
</gene>
<dbReference type="Proteomes" id="UP000728185">
    <property type="component" value="Unassembled WGS sequence"/>
</dbReference>
<feature type="region of interest" description="Disordered" evidence="1">
    <location>
        <begin position="893"/>
        <end position="950"/>
    </location>
</feature>
<feature type="region of interest" description="Disordered" evidence="1">
    <location>
        <begin position="714"/>
        <end position="776"/>
    </location>
</feature>
<dbReference type="AlphaFoldDB" id="A0A8E0S8N5"/>
<dbReference type="EMBL" id="LUCM01000975">
    <property type="protein sequence ID" value="KAA0199694.1"/>
    <property type="molecule type" value="Genomic_DNA"/>
</dbReference>
<feature type="compositionally biased region" description="Polar residues" evidence="1">
    <location>
        <begin position="1014"/>
        <end position="1023"/>
    </location>
</feature>
<comment type="caution">
    <text evidence="2">The sequence shown here is derived from an EMBL/GenBank/DDBJ whole genome shotgun (WGS) entry which is preliminary data.</text>
</comment>
<dbReference type="OrthoDB" id="18982at2759"/>
<evidence type="ECO:0000256" key="1">
    <source>
        <dbReference type="SAM" id="MobiDB-lite"/>
    </source>
</evidence>
<evidence type="ECO:0000313" key="2">
    <source>
        <dbReference type="EMBL" id="KAA0199694.1"/>
    </source>
</evidence>
<sequence length="1042" mass="112309">MYDFLLWNSLLPNDRRLRATLTRNNRVDTGTTNSKLRDFDHCHWFLSDPAPLASIYAHPEAARKAAALEAAALEATARKAAIREADISIASGRKYGLHFHPVCSDDEDDDGDDIVGDMENPESNDDVLFNFDAGLDAVPEDPGKTVRRTGRMQSSNQGTKGARSRNRVRITSDDSDDQGPVADGGTAVQRQSTCTVQIDCANFEARFTLPSQRATNGKPDLVRVVATSGIGFAELGHNGAPNVNFFTTELSKLEVLSCSGSGENNTTNEGTGDYGSNWWPCLLRLSWHSISYPTTQTLGFNSDPSAYGGPEPMFTMAIEHRQSQRSHPVSGVPVYRDDIVLSVRLQDSLFAHWPNLEPILDTGPSSAGLPNWLTKLLLLLETPPIPVVTLLWPSYQLTDALLIQHIHLERSLFTWSSTEADANAPNPYSYMIPSLRSVRALIGCESISVTVNTASDALLTVVENAAVANGNPATYTRPSTTTPPPGMLIMSFMSNAAMFIYPTPRTVPPGLEHLQSISGNSTTNSPGGFLKWLNGIKITDCVCVADLDHMELRCFSDPMRNPTSDPKKPSYLTRIDVRFTNNLLRLHTCADSLAALQILIQSLSPSDSRSMSRGQTTSQVDNDKPGVTGSKVESPSRLMTKGGPRFGSHSSLHSSSPHHMDFRSSVEYHKTSGSGSSVEDLLQGAISDAESSNASPRKADSFDTKRVSTVCASVTPVSQPQSHGVSEPNLCGSHLSPKPPSSGLYPRWDYDEFTQMDRTPSPASHLSPSSSNSSPTEFVVVKPSMIPARAMNPLGSRDHIRCLISCPSTDPSESVHPACSSPDSLGFEMRENHYPVPSGLSNSSGTRNRANRLFTDPPSVYPRANMAVTLYNFSLEWNTYGGFDLTQTSSTGSCTDQFRSTPHSNQSLTPEHKHARPNSFGPSPTTVGSPDGRLLSARGGTDVGSGASKIAGLQPGVRFRHDRPVSNVMANPVSAFGPSMNIGVNVAAAVSPSAATTTGSGTTGHIPVRGHDQPSLTVSSQELYTHGGRDRDTSKVGLTIYP</sequence>
<feature type="region of interest" description="Disordered" evidence="1">
    <location>
        <begin position="994"/>
        <end position="1042"/>
    </location>
</feature>
<keyword evidence="3" id="KW-1185">Reference proteome</keyword>
<feature type="compositionally biased region" description="Polar residues" evidence="1">
    <location>
        <begin position="714"/>
        <end position="724"/>
    </location>
</feature>
<proteinExistence type="predicted"/>
<feature type="compositionally biased region" description="Low complexity" evidence="1">
    <location>
        <begin position="994"/>
        <end position="1004"/>
    </location>
</feature>
<evidence type="ECO:0000313" key="3">
    <source>
        <dbReference type="Proteomes" id="UP000728185"/>
    </source>
</evidence>
<feature type="compositionally biased region" description="Low complexity" evidence="1">
    <location>
        <begin position="760"/>
        <end position="775"/>
    </location>
</feature>
<feature type="compositionally biased region" description="Low complexity" evidence="1">
    <location>
        <begin position="648"/>
        <end position="657"/>
    </location>
</feature>
<organism evidence="2 3">
    <name type="scientific">Fasciolopsis buskii</name>
    <dbReference type="NCBI Taxonomy" id="27845"/>
    <lineage>
        <taxon>Eukaryota</taxon>
        <taxon>Metazoa</taxon>
        <taxon>Spiralia</taxon>
        <taxon>Lophotrochozoa</taxon>
        <taxon>Platyhelminthes</taxon>
        <taxon>Trematoda</taxon>
        <taxon>Digenea</taxon>
        <taxon>Plagiorchiida</taxon>
        <taxon>Echinostomata</taxon>
        <taxon>Echinostomatoidea</taxon>
        <taxon>Fasciolidae</taxon>
        <taxon>Fasciolopsis</taxon>
    </lineage>
</organism>
<feature type="region of interest" description="Disordered" evidence="1">
    <location>
        <begin position="134"/>
        <end position="188"/>
    </location>
</feature>
<protein>
    <submittedName>
        <fullName evidence="2">Uncharacterized protein</fullName>
    </submittedName>
</protein>
<reference evidence="2" key="1">
    <citation type="submission" date="2019-05" db="EMBL/GenBank/DDBJ databases">
        <title>Annotation for the trematode Fasciolopsis buski.</title>
        <authorList>
            <person name="Choi Y.-J."/>
        </authorList>
    </citation>
    <scope>NUCLEOTIDE SEQUENCE</scope>
    <source>
        <strain evidence="2">HT</strain>
        <tissue evidence="2">Whole worm</tissue>
    </source>
</reference>
<feature type="compositionally biased region" description="Polar residues" evidence="1">
    <location>
        <begin position="893"/>
        <end position="909"/>
    </location>
</feature>